<evidence type="ECO:0000313" key="2">
    <source>
        <dbReference type="Ensembl" id="ENSEBUP00000011223.1"/>
    </source>
</evidence>
<protein>
    <submittedName>
        <fullName evidence="2">Uncharacterized protein</fullName>
    </submittedName>
</protein>
<reference evidence="2" key="2">
    <citation type="submission" date="2025-09" db="UniProtKB">
        <authorList>
            <consortium name="Ensembl"/>
        </authorList>
    </citation>
    <scope>IDENTIFICATION</scope>
</reference>
<reference evidence="2" key="1">
    <citation type="submission" date="2025-08" db="UniProtKB">
        <authorList>
            <consortium name="Ensembl"/>
        </authorList>
    </citation>
    <scope>IDENTIFICATION</scope>
</reference>
<dbReference type="Ensembl" id="ENSEBUT00000011788.1">
    <property type="protein sequence ID" value="ENSEBUP00000011223.1"/>
    <property type="gene ID" value="ENSEBUG00000007216.1"/>
</dbReference>
<feature type="region of interest" description="Disordered" evidence="1">
    <location>
        <begin position="168"/>
        <end position="384"/>
    </location>
</feature>
<dbReference type="GeneTree" id="ENSGT01140000285117"/>
<sequence>MESVLDPLSSSSSKPEASLKKVRFSILTPPSPVAAGSHAPLSEAAVQPHSPKSIQSPCGGEKPRHLLQQHASFQTFGIFSSLKRNPTAIPKSGRKGSTSLVGPDAPANQHPEHPTLLKRSLSTPSTCGGTPSSPGQHQDPNVTHLSLTTQGSGVMQHNFREDRKALQQMSLEQRRPRRPHATLDNNDGPSRPHNMLDNKDRPSRPHSMLENKDRPSRPHSMLDNKDRPSRPHAMLDNKDRPRRPHAMLDNNDGPSRPHDMLDNKDRPSRPHSMLENKDRPSRPHSMLDNKDRPSRPHSMLDNKDRPSRPHAMLDNKDRPSRPHAMLDNKDRPRRPHATLDNNDRPSRPHSMLDNKDRPSRPHSMLDNKDRPSRSHSMLDRKDGPCQTTQVLVFKNATHSNSQSLYFEQSFTRVSDVPSSGRVHSQSMVCAASSNGWKPGTQVKGQNMVGTYWIRSRMFLESHALGKCDMIKHVMHIVLVRLIDLPKCLGQAWKN</sequence>
<feature type="compositionally biased region" description="Basic and acidic residues" evidence="1">
    <location>
        <begin position="194"/>
        <end position="239"/>
    </location>
</feature>
<evidence type="ECO:0000313" key="3">
    <source>
        <dbReference type="Proteomes" id="UP000694388"/>
    </source>
</evidence>
<feature type="compositionally biased region" description="Polar residues" evidence="1">
    <location>
        <begin position="136"/>
        <end position="152"/>
    </location>
</feature>
<feature type="compositionally biased region" description="Basic and acidic residues" evidence="1">
    <location>
        <begin position="255"/>
        <end position="330"/>
    </location>
</feature>
<name>A0A8C4Q7J1_EPTBU</name>
<feature type="region of interest" description="Disordered" evidence="1">
    <location>
        <begin position="79"/>
        <end position="152"/>
    </location>
</feature>
<evidence type="ECO:0000256" key="1">
    <source>
        <dbReference type="SAM" id="MobiDB-lite"/>
    </source>
</evidence>
<feature type="compositionally biased region" description="Low complexity" evidence="1">
    <location>
        <begin position="120"/>
        <end position="135"/>
    </location>
</feature>
<accession>A0A8C4Q7J1</accession>
<organism evidence="2 3">
    <name type="scientific">Eptatretus burgeri</name>
    <name type="common">Inshore hagfish</name>
    <dbReference type="NCBI Taxonomy" id="7764"/>
    <lineage>
        <taxon>Eukaryota</taxon>
        <taxon>Metazoa</taxon>
        <taxon>Chordata</taxon>
        <taxon>Craniata</taxon>
        <taxon>Vertebrata</taxon>
        <taxon>Cyclostomata</taxon>
        <taxon>Myxini</taxon>
        <taxon>Myxiniformes</taxon>
        <taxon>Myxinidae</taxon>
        <taxon>Eptatretinae</taxon>
        <taxon>Eptatretus</taxon>
    </lineage>
</organism>
<proteinExistence type="predicted"/>
<keyword evidence="3" id="KW-1185">Reference proteome</keyword>
<dbReference type="Proteomes" id="UP000694388">
    <property type="component" value="Unplaced"/>
</dbReference>
<dbReference type="AlphaFoldDB" id="A0A8C4Q7J1"/>
<feature type="compositionally biased region" description="Basic and acidic residues" evidence="1">
    <location>
        <begin position="341"/>
        <end position="383"/>
    </location>
</feature>
<feature type="region of interest" description="Disordered" evidence="1">
    <location>
        <begin position="30"/>
        <end position="63"/>
    </location>
</feature>